<name>A0ABQ9FMM2_TEGGR</name>
<feature type="domain" description="BRCT" evidence="1">
    <location>
        <begin position="34"/>
        <end position="92"/>
    </location>
</feature>
<dbReference type="InterPro" id="IPR001357">
    <property type="entry name" value="BRCT_dom"/>
</dbReference>
<dbReference type="Gene3D" id="3.30.460.10">
    <property type="entry name" value="Beta Polymerase, domain 2"/>
    <property type="match status" value="1"/>
</dbReference>
<protein>
    <recommendedName>
        <fullName evidence="1">BRCT domain-containing protein</fullName>
    </recommendedName>
</protein>
<organism evidence="2 3">
    <name type="scientific">Tegillarca granosa</name>
    <name type="common">Malaysian cockle</name>
    <name type="synonym">Anadara granosa</name>
    <dbReference type="NCBI Taxonomy" id="220873"/>
    <lineage>
        <taxon>Eukaryota</taxon>
        <taxon>Metazoa</taxon>
        <taxon>Spiralia</taxon>
        <taxon>Lophotrochozoa</taxon>
        <taxon>Mollusca</taxon>
        <taxon>Bivalvia</taxon>
        <taxon>Autobranchia</taxon>
        <taxon>Pteriomorphia</taxon>
        <taxon>Arcoida</taxon>
        <taxon>Arcoidea</taxon>
        <taxon>Arcidae</taxon>
        <taxon>Tegillarca</taxon>
    </lineage>
</organism>
<keyword evidence="3" id="KW-1185">Reference proteome</keyword>
<dbReference type="PANTHER" id="PTHR11276:SF40">
    <property type="entry name" value="BRCT DOMAIN-CONTAINING PROTEIN"/>
    <property type="match status" value="1"/>
</dbReference>
<dbReference type="InterPro" id="IPR043519">
    <property type="entry name" value="NT_sf"/>
</dbReference>
<dbReference type="InterPro" id="IPR022312">
    <property type="entry name" value="DNA_pol_X"/>
</dbReference>
<dbReference type="Gene3D" id="1.10.150.110">
    <property type="entry name" value="DNA polymerase beta, N-terminal domain-like"/>
    <property type="match status" value="1"/>
</dbReference>
<evidence type="ECO:0000313" key="3">
    <source>
        <dbReference type="Proteomes" id="UP001217089"/>
    </source>
</evidence>
<dbReference type="PROSITE" id="PS50172">
    <property type="entry name" value="BRCT"/>
    <property type="match status" value="1"/>
</dbReference>
<dbReference type="EMBL" id="JARBDR010000246">
    <property type="protein sequence ID" value="KAJ8317187.1"/>
    <property type="molecule type" value="Genomic_DNA"/>
</dbReference>
<dbReference type="Proteomes" id="UP001217089">
    <property type="component" value="Unassembled WGS sequence"/>
</dbReference>
<dbReference type="InterPro" id="IPR010996">
    <property type="entry name" value="HHH_MUS81"/>
</dbReference>
<dbReference type="SUPFAM" id="SSF52113">
    <property type="entry name" value="BRCT domain"/>
    <property type="match status" value="1"/>
</dbReference>
<reference evidence="2 3" key="1">
    <citation type="submission" date="2022-12" db="EMBL/GenBank/DDBJ databases">
        <title>Chromosome-level genome of Tegillarca granosa.</title>
        <authorList>
            <person name="Kim J."/>
        </authorList>
    </citation>
    <scope>NUCLEOTIDE SEQUENCE [LARGE SCALE GENOMIC DNA]</scope>
    <source>
        <strain evidence="2">Teg-2019</strain>
        <tissue evidence="2">Adductor muscle</tissue>
    </source>
</reference>
<dbReference type="InterPro" id="IPR036420">
    <property type="entry name" value="BRCT_dom_sf"/>
</dbReference>
<dbReference type="InterPro" id="IPR027421">
    <property type="entry name" value="DNA_pol_lamdba_lyase_dom_sf"/>
</dbReference>
<dbReference type="Gene3D" id="3.40.50.10190">
    <property type="entry name" value="BRCT domain"/>
    <property type="match status" value="1"/>
</dbReference>
<evidence type="ECO:0000259" key="1">
    <source>
        <dbReference type="PROSITE" id="PS50172"/>
    </source>
</evidence>
<dbReference type="Pfam" id="PF14716">
    <property type="entry name" value="HHH_8"/>
    <property type="match status" value="1"/>
</dbReference>
<gene>
    <name evidence="2" type="ORF">KUTeg_005091</name>
</gene>
<dbReference type="PANTHER" id="PTHR11276">
    <property type="entry name" value="DNA POLYMERASE TYPE-X FAMILY MEMBER"/>
    <property type="match status" value="1"/>
</dbReference>
<proteinExistence type="predicted"/>
<accession>A0ABQ9FMM2</accession>
<sequence length="282" mass="32107">MAGKSPIILLMPQKIQKQRLKDMKASAKKKNIVLAESYSSDVTHIVTEYTYREQVIKTLPDVDAENIKIVGISWFTSCLKSGSVLPVEDHHRLQSSCDSMNKNNKEEIPKSLIPEYACQRSTPLKHHNEKLTKALEILQMNAEMRNVDEDYSRALAFRRASCVLKSLPFKVTNIGQVKGLKDMGRHCKQVIKDILEEGSSKEVDDIINSEWIQKMKLLFSFVGLAFHDDLMSPVTKSEAENVVEIIRSEAEQILPGVIVKLTGGFSRIYQFQQKVRKKYLII</sequence>
<evidence type="ECO:0000313" key="2">
    <source>
        <dbReference type="EMBL" id="KAJ8317187.1"/>
    </source>
</evidence>
<dbReference type="SUPFAM" id="SSF47802">
    <property type="entry name" value="DNA polymerase beta, N-terminal domain-like"/>
    <property type="match status" value="1"/>
</dbReference>
<comment type="caution">
    <text evidence="2">The sequence shown here is derived from an EMBL/GenBank/DDBJ whole genome shotgun (WGS) entry which is preliminary data.</text>
</comment>